<evidence type="ECO:0000313" key="1">
    <source>
        <dbReference type="EMBL" id="APT35054.1"/>
    </source>
</evidence>
<reference evidence="1 3" key="1">
    <citation type="submission" date="2016-04" db="EMBL/GenBank/DDBJ databases">
        <title>Complete genome sequencing and analysis of CBMB27, Methylobacterium phyllosphaerae isolated from leaf tissues of rice (Oryza sativa L.).</title>
        <authorList>
            <person name="Lee Y."/>
            <person name="Hwangbo K."/>
            <person name="Chung H."/>
            <person name="Yoo J."/>
            <person name="Kim K.Y."/>
            <person name="Sa T.M."/>
            <person name="Um Y."/>
            <person name="Madhaiyan M."/>
        </authorList>
    </citation>
    <scope>NUCLEOTIDE SEQUENCE [LARGE SCALE GENOMIC DNA]</scope>
    <source>
        <strain evidence="1 3">CBMB27</strain>
        <plasmid evidence="1 3">CBMB27-p1</plasmid>
    </source>
</reference>
<geneLocation type="plasmid" evidence="1 3">
    <name>CBMB27-p1</name>
</geneLocation>
<organism evidence="2 4">
    <name type="scientific">Methylobacterium phyllosphaerae</name>
    <dbReference type="NCBI Taxonomy" id="418223"/>
    <lineage>
        <taxon>Bacteria</taxon>
        <taxon>Pseudomonadati</taxon>
        <taxon>Pseudomonadota</taxon>
        <taxon>Alphaproteobacteria</taxon>
        <taxon>Hyphomicrobiales</taxon>
        <taxon>Methylobacteriaceae</taxon>
        <taxon>Methylobacterium</taxon>
    </lineage>
</organism>
<reference evidence="2 4" key="2">
    <citation type="submission" date="2016-10" db="EMBL/GenBank/DDBJ databases">
        <authorList>
            <person name="Varghese N."/>
            <person name="Submissions S."/>
        </authorList>
    </citation>
    <scope>NUCLEOTIDE SEQUENCE [LARGE SCALE GENOMIC DNA]</scope>
    <source>
        <strain evidence="2 4">CBMB27</strain>
    </source>
</reference>
<name>A0AAE8HY47_9HYPH</name>
<gene>
    <name evidence="1" type="ORF">MCBMB27_05763</name>
    <name evidence="2" type="ORF">SAMN05192567_14817</name>
</gene>
<keyword evidence="1" id="KW-0614">Plasmid</keyword>
<evidence type="ECO:0000313" key="4">
    <source>
        <dbReference type="Proteomes" id="UP000199140"/>
    </source>
</evidence>
<accession>A0AAE8HY47</accession>
<sequence length="86" mass="9070">MTVNAHAGIAYPTADAAFLAMIADWTCAGGYNSSAEMAAWFAARTNASLADEFITDRAPDAEPLDRDDIIAAFAKLRAMSDPSDAL</sequence>
<proteinExistence type="predicted"/>
<evidence type="ECO:0000313" key="3">
    <source>
        <dbReference type="Proteomes" id="UP000185487"/>
    </source>
</evidence>
<dbReference type="KEGG" id="mphy:MCBMB27_05763"/>
<keyword evidence="3" id="KW-1185">Reference proteome</keyword>
<dbReference type="EMBL" id="FOPK01000048">
    <property type="protein sequence ID" value="SFH71264.1"/>
    <property type="molecule type" value="Genomic_DNA"/>
</dbReference>
<dbReference type="Proteomes" id="UP000199140">
    <property type="component" value="Unassembled WGS sequence"/>
</dbReference>
<protein>
    <submittedName>
        <fullName evidence="2">Uncharacterized protein</fullName>
    </submittedName>
</protein>
<dbReference type="AlphaFoldDB" id="A0AAE8HY47"/>
<dbReference type="RefSeq" id="WP_075382209.1">
    <property type="nucleotide sequence ID" value="NZ_CP015368.1"/>
</dbReference>
<evidence type="ECO:0000313" key="2">
    <source>
        <dbReference type="EMBL" id="SFH71264.1"/>
    </source>
</evidence>
<dbReference type="Proteomes" id="UP000185487">
    <property type="component" value="Plasmid CBMB27-p1"/>
</dbReference>
<dbReference type="EMBL" id="CP015368">
    <property type="protein sequence ID" value="APT35054.1"/>
    <property type="molecule type" value="Genomic_DNA"/>
</dbReference>